<accession>A0ABR1F5M7</accession>
<comment type="subcellular location">
    <subcellularLocation>
        <location evidence="1">Membrane</location>
        <topology evidence="1">Multi-pass membrane protein</topology>
    </subcellularLocation>
</comment>
<feature type="transmembrane region" description="Helical" evidence="6">
    <location>
        <begin position="441"/>
        <end position="463"/>
    </location>
</feature>
<feature type="transmembrane region" description="Helical" evidence="6">
    <location>
        <begin position="386"/>
        <end position="404"/>
    </location>
</feature>
<evidence type="ECO:0000259" key="7">
    <source>
        <dbReference type="PROSITE" id="PS50850"/>
    </source>
</evidence>
<feature type="transmembrane region" description="Helical" evidence="6">
    <location>
        <begin position="189"/>
        <end position="206"/>
    </location>
</feature>
<evidence type="ECO:0000256" key="3">
    <source>
        <dbReference type="ARBA" id="ARBA00022989"/>
    </source>
</evidence>
<feature type="transmembrane region" description="Helical" evidence="6">
    <location>
        <begin position="218"/>
        <end position="239"/>
    </location>
</feature>
<name>A0ABR1F5M7_9ASCO</name>
<feature type="transmembrane region" description="Helical" evidence="6">
    <location>
        <begin position="503"/>
        <end position="524"/>
    </location>
</feature>
<keyword evidence="9" id="KW-1185">Reference proteome</keyword>
<evidence type="ECO:0000256" key="6">
    <source>
        <dbReference type="SAM" id="Phobius"/>
    </source>
</evidence>
<feature type="domain" description="Major facilitator superfamily (MFS) profile" evidence="7">
    <location>
        <begin position="350"/>
        <end position="532"/>
    </location>
</feature>
<evidence type="ECO:0000313" key="9">
    <source>
        <dbReference type="Proteomes" id="UP001498771"/>
    </source>
</evidence>
<organism evidence="8 9">
    <name type="scientific">Myxozyma melibiosi</name>
    <dbReference type="NCBI Taxonomy" id="54550"/>
    <lineage>
        <taxon>Eukaryota</taxon>
        <taxon>Fungi</taxon>
        <taxon>Dikarya</taxon>
        <taxon>Ascomycota</taxon>
        <taxon>Saccharomycotina</taxon>
        <taxon>Lipomycetes</taxon>
        <taxon>Lipomycetales</taxon>
        <taxon>Lipomycetaceae</taxon>
        <taxon>Myxozyma</taxon>
    </lineage>
</organism>
<evidence type="ECO:0000256" key="4">
    <source>
        <dbReference type="ARBA" id="ARBA00023136"/>
    </source>
</evidence>
<dbReference type="SUPFAM" id="SSF103473">
    <property type="entry name" value="MFS general substrate transporter"/>
    <property type="match status" value="1"/>
</dbReference>
<dbReference type="InterPro" id="IPR020846">
    <property type="entry name" value="MFS_dom"/>
</dbReference>
<keyword evidence="2 6" id="KW-0812">Transmembrane</keyword>
<feature type="transmembrane region" description="Helical" evidence="6">
    <location>
        <begin position="277"/>
        <end position="297"/>
    </location>
</feature>
<dbReference type="InterPro" id="IPR011701">
    <property type="entry name" value="MFS"/>
</dbReference>
<keyword evidence="4 6" id="KW-0472">Membrane</keyword>
<dbReference type="PANTHER" id="PTHR23514">
    <property type="entry name" value="BYPASS OF STOP CODON PROTEIN 6"/>
    <property type="match status" value="1"/>
</dbReference>
<feature type="transmembrane region" description="Helical" evidence="6">
    <location>
        <begin position="475"/>
        <end position="497"/>
    </location>
</feature>
<evidence type="ECO:0000313" key="8">
    <source>
        <dbReference type="EMBL" id="KAK7204433.1"/>
    </source>
</evidence>
<protein>
    <submittedName>
        <fullName evidence="8">Major facilitator superfamily domain-containing protein</fullName>
    </submittedName>
</protein>
<evidence type="ECO:0000256" key="5">
    <source>
        <dbReference type="SAM" id="MobiDB-lite"/>
    </source>
</evidence>
<evidence type="ECO:0000256" key="2">
    <source>
        <dbReference type="ARBA" id="ARBA00022692"/>
    </source>
</evidence>
<feature type="transmembrane region" description="Helical" evidence="6">
    <location>
        <begin position="156"/>
        <end position="177"/>
    </location>
</feature>
<dbReference type="PANTHER" id="PTHR23514:SF6">
    <property type="entry name" value="MAJOR FACILITATOR SUPERFAMILY (MFS) PROFILE DOMAIN-CONTAINING PROTEIN"/>
    <property type="match status" value="1"/>
</dbReference>
<dbReference type="RefSeq" id="XP_064767466.1">
    <property type="nucleotide sequence ID" value="XM_064914205.1"/>
</dbReference>
<dbReference type="InterPro" id="IPR036259">
    <property type="entry name" value="MFS_trans_sf"/>
</dbReference>
<feature type="transmembrane region" description="Helical" evidence="6">
    <location>
        <begin position="416"/>
        <end position="435"/>
    </location>
</feature>
<feature type="transmembrane region" description="Helical" evidence="6">
    <location>
        <begin position="351"/>
        <end position="374"/>
    </location>
</feature>
<gene>
    <name evidence="8" type="ORF">BZA70DRAFT_290403</name>
</gene>
<dbReference type="Gene3D" id="1.20.1250.20">
    <property type="entry name" value="MFS general substrate transporter like domains"/>
    <property type="match status" value="2"/>
</dbReference>
<evidence type="ECO:0000256" key="1">
    <source>
        <dbReference type="ARBA" id="ARBA00004141"/>
    </source>
</evidence>
<feature type="region of interest" description="Disordered" evidence="5">
    <location>
        <begin position="1"/>
        <end position="42"/>
    </location>
</feature>
<keyword evidence="3 6" id="KW-1133">Transmembrane helix</keyword>
<dbReference type="Proteomes" id="UP001498771">
    <property type="component" value="Unassembled WGS sequence"/>
</dbReference>
<reference evidence="8 9" key="1">
    <citation type="submission" date="2024-03" db="EMBL/GenBank/DDBJ databases">
        <title>Genome-scale model development and genomic sequencing of the oleaginous clade Lipomyces.</title>
        <authorList>
            <consortium name="Lawrence Berkeley National Laboratory"/>
            <person name="Czajka J.J."/>
            <person name="Han Y."/>
            <person name="Kim J."/>
            <person name="Mondo S.J."/>
            <person name="Hofstad B.A."/>
            <person name="Robles A."/>
            <person name="Haridas S."/>
            <person name="Riley R."/>
            <person name="LaButti K."/>
            <person name="Pangilinan J."/>
            <person name="Andreopoulos W."/>
            <person name="Lipzen A."/>
            <person name="Yan J."/>
            <person name="Wang M."/>
            <person name="Ng V."/>
            <person name="Grigoriev I.V."/>
            <person name="Spatafora J.W."/>
            <person name="Magnuson J.K."/>
            <person name="Baker S.E."/>
            <person name="Pomraning K.R."/>
        </authorList>
    </citation>
    <scope>NUCLEOTIDE SEQUENCE [LARGE SCALE GENOMIC DNA]</scope>
    <source>
        <strain evidence="8 9">Phaff 52-87</strain>
    </source>
</reference>
<feature type="transmembrane region" description="Helical" evidence="6">
    <location>
        <begin position="246"/>
        <end position="265"/>
    </location>
</feature>
<dbReference type="Pfam" id="PF07690">
    <property type="entry name" value="MFS_1"/>
    <property type="match status" value="1"/>
</dbReference>
<dbReference type="PROSITE" id="PS50850">
    <property type="entry name" value="MFS"/>
    <property type="match status" value="1"/>
</dbReference>
<dbReference type="EMBL" id="JBBJBU010000008">
    <property type="protein sequence ID" value="KAK7204433.1"/>
    <property type="molecule type" value="Genomic_DNA"/>
</dbReference>
<proteinExistence type="predicted"/>
<sequence>MSATILDEPYTLSPSEIHDADSIQPTSSPEGSERGAGPVQTVGGINSLTYSSGWQRDDSARAQKTYDDGMNVEGQIYEEIELADLHGTVAENAPPGEYAGEDQTTRAQEQREKIAINAFPKNKYRILSSAIVIFALGLNDGVIGALVPYMESYYGINYSIVSLVWLANSLGFITIAISGQYIYTRVGRAVMIAAGPLFLTTMYAVVGPAPVYPVVATFFFFGGVGMALILAQVNVFLSYLEHTEQLYGFVHGAYGIGATVSPLIATAMASSGIKWSYFYFILMAYNLSVSALCGWSFKGCDRDIGTSHFILKNRNANIPNPSAIQSSYPVTSDTRHERSVYHDALHDKVSWIATFFIFFYQGAETTIGGWIVSFMIETRNGDASKVGYVSAGYWAGIAIGRLVLNQVLSKILKPRTAIYVLLGLVIAFDLMAWLIPNIIGGAVAVAIVGLFVGPIFPSAITTINDLLPRKTQSFTLTLTTAFGSTGAAIWPFVAGLLSESHGIWIVHPLAISLFGSMLVLWYFLPAQANKRD</sequence>
<feature type="transmembrane region" description="Helical" evidence="6">
    <location>
        <begin position="126"/>
        <end position="150"/>
    </location>
</feature>
<comment type="caution">
    <text evidence="8">The sequence shown here is derived from an EMBL/GenBank/DDBJ whole genome shotgun (WGS) entry which is preliminary data.</text>
</comment>
<dbReference type="GeneID" id="90039717"/>
<dbReference type="InterPro" id="IPR051788">
    <property type="entry name" value="MFS_Transporter"/>
</dbReference>